<sequence>MSMSFQPIQSQTVQPTASQPMTLRDGQMFHGTIKQLYPNQTAEVQVGNQKIIAKLEAPLKQGDTHVFQVTQTQPQTELKVVTNAGTQQQQMQQILQSMNLPKTVELQQVLQQFMKAQLPISKEQLLQAESFLKSLPANVSVKEALTAMTKMLEGKMPFTQQVFQAMTQGAKTTGMVNTLQNLEQAILRDASVTPQTRENVLTQLQSIAKPFSEQAGGVYVGKLVEQLQSGNAAQKQEALTLLKQAAVLPQQATTTNWQQNGQTPSLAPTANAGQVVQALQQATPQQLQQQLPQLKQWVDQQTALTAPQKEALQQMISRFEQLPKTAQTAAIFAKQFDAQLVQSFSQNAQTQLFAQSGQLTAREQLATLIQQQPSPSTFTQMAQVASNQPQMQQLVLQTESFVQNNIDAKAIEQAMRSIMRDMGMSYEATMKNNDPQALASQLKPQLMELLQQQVLPATRDAAETMLARLNGMQLQSGDQGHQHQLVMQVPMQFLGKQTEATLQWNGRMQEDGKIDADYARILFYLDMTSIEQTMIDMQVQNRIVTVNVFNDNEVLQTLAKPLTIALKEGLAAHDYQLSGVFVKPFEVKQVKAPKVEERPTTGVDFRI</sequence>
<dbReference type="RefSeq" id="WP_066463387.1">
    <property type="nucleotide sequence ID" value="NZ_MATO01000028.1"/>
</dbReference>
<reference evidence="2 3" key="1">
    <citation type="submission" date="2016-07" db="EMBL/GenBank/DDBJ databases">
        <title>Caryophanon latum genome sequencing.</title>
        <authorList>
            <person name="Verma A."/>
            <person name="Pal Y."/>
            <person name="Krishnamurthi S."/>
        </authorList>
    </citation>
    <scope>NUCLEOTIDE SEQUENCE [LARGE SCALE GENOMIC DNA]</scope>
    <source>
        <strain evidence="2 3">DSM 14151</strain>
    </source>
</reference>
<feature type="region of interest" description="Disordered" evidence="1">
    <location>
        <begin position="1"/>
        <end position="20"/>
    </location>
</feature>
<accession>A0A1C0YWJ8</accession>
<dbReference type="AlphaFoldDB" id="A0A1C0YWJ8"/>
<organism evidence="2 3">
    <name type="scientific">Caryophanon latum</name>
    <dbReference type="NCBI Taxonomy" id="33977"/>
    <lineage>
        <taxon>Bacteria</taxon>
        <taxon>Bacillati</taxon>
        <taxon>Bacillota</taxon>
        <taxon>Bacilli</taxon>
        <taxon>Bacillales</taxon>
        <taxon>Caryophanaceae</taxon>
        <taxon>Caryophanon</taxon>
    </lineage>
</organism>
<name>A0A1C0YWJ8_9BACL</name>
<evidence type="ECO:0000256" key="1">
    <source>
        <dbReference type="SAM" id="MobiDB-lite"/>
    </source>
</evidence>
<evidence type="ECO:0000313" key="2">
    <source>
        <dbReference type="EMBL" id="OCS91485.1"/>
    </source>
</evidence>
<evidence type="ECO:0008006" key="4">
    <source>
        <dbReference type="Google" id="ProtNLM"/>
    </source>
</evidence>
<protein>
    <recommendedName>
        <fullName evidence="4">Flagellar hook-length control protein-like C-terminal domain-containing protein</fullName>
    </recommendedName>
</protein>
<gene>
    <name evidence="2" type="ORF">A6K76_09050</name>
</gene>
<proteinExistence type="predicted"/>
<dbReference type="OrthoDB" id="2351076at2"/>
<dbReference type="EMBL" id="MATO01000028">
    <property type="protein sequence ID" value="OCS91485.1"/>
    <property type="molecule type" value="Genomic_DNA"/>
</dbReference>
<evidence type="ECO:0000313" key="3">
    <source>
        <dbReference type="Proteomes" id="UP000093482"/>
    </source>
</evidence>
<dbReference type="Proteomes" id="UP000093482">
    <property type="component" value="Unassembled WGS sequence"/>
</dbReference>
<comment type="caution">
    <text evidence="2">The sequence shown here is derived from an EMBL/GenBank/DDBJ whole genome shotgun (WGS) entry which is preliminary data.</text>
</comment>
<keyword evidence="3" id="KW-1185">Reference proteome</keyword>